<dbReference type="Proteomes" id="UP000712157">
    <property type="component" value="Unassembled WGS sequence"/>
</dbReference>
<dbReference type="SUPFAM" id="SSF55073">
    <property type="entry name" value="Nucleotide cyclase"/>
    <property type="match status" value="1"/>
</dbReference>
<sequence length="430" mass="48610">MKFRKSQVLIFGVLVLALAGAMFALDTSVKYALRQERVAAARTVEVGFRRGLAETFGNLNDAAKLSYTIDPDDADNLELFQKSVRKLMEDNEHVAYAAYFKEDTLNYIYPEDRFGALAGKNMADFAYSVTLAKFAKVPVVEGPSSLFGEEMDVFLFLQPIYLGADYIGEIVVAMDSGYVLSALGLKELEDGNYDYELWRLDFLGQTKTVISTSDPSVDYSDAVKHEFSLPATWNISIMPKGGWITQAEHALIDAAFFTLGLVLFLLGMLLCSTIRLRGRLQVEKYTNADSGLATMEGFFYFVNKRLTKEPDSKLCVLELQLGNFRRFTKNMEREELVMFLMRFRQSVLDCFPEDTVATRLSDDSFLLAIFTDGQDPGRMISEFVLQLHWKRRLDDQKIFITPRYCTVTYPKDGSDARSLVEAAAKEFGKI</sequence>
<gene>
    <name evidence="2" type="ORF">KTH89_09300</name>
</gene>
<dbReference type="AlphaFoldDB" id="A0A949K797"/>
<protein>
    <submittedName>
        <fullName evidence="2">Uncharacterized protein</fullName>
    </submittedName>
</protein>
<dbReference type="Gene3D" id="3.30.70.270">
    <property type="match status" value="1"/>
</dbReference>
<dbReference type="EMBL" id="JAHQCW010000012">
    <property type="protein sequence ID" value="MBU9736732.1"/>
    <property type="molecule type" value="Genomic_DNA"/>
</dbReference>
<accession>A0A949K797</accession>
<evidence type="ECO:0000256" key="1">
    <source>
        <dbReference type="SAM" id="Phobius"/>
    </source>
</evidence>
<organism evidence="2 3">
    <name type="scientific">Diplocloster agilis</name>
    <dbReference type="NCBI Taxonomy" id="2850323"/>
    <lineage>
        <taxon>Bacteria</taxon>
        <taxon>Bacillati</taxon>
        <taxon>Bacillota</taxon>
        <taxon>Clostridia</taxon>
        <taxon>Lachnospirales</taxon>
        <taxon>Lachnospiraceae</taxon>
        <taxon>Diplocloster</taxon>
    </lineage>
</organism>
<keyword evidence="1" id="KW-0472">Membrane</keyword>
<evidence type="ECO:0000313" key="2">
    <source>
        <dbReference type="EMBL" id="MBU9736732.1"/>
    </source>
</evidence>
<keyword evidence="3" id="KW-1185">Reference proteome</keyword>
<comment type="caution">
    <text evidence="2">The sequence shown here is derived from an EMBL/GenBank/DDBJ whole genome shotgun (WGS) entry which is preliminary data.</text>
</comment>
<keyword evidence="1" id="KW-1133">Transmembrane helix</keyword>
<proteinExistence type="predicted"/>
<keyword evidence="1" id="KW-0812">Transmembrane</keyword>
<evidence type="ECO:0000313" key="3">
    <source>
        <dbReference type="Proteomes" id="UP000712157"/>
    </source>
</evidence>
<dbReference type="RefSeq" id="WP_158347361.1">
    <property type="nucleotide sequence ID" value="NZ_JAHQCW010000012.1"/>
</dbReference>
<dbReference type="InterPro" id="IPR029787">
    <property type="entry name" value="Nucleotide_cyclase"/>
</dbReference>
<reference evidence="2" key="1">
    <citation type="submission" date="2021-06" db="EMBL/GenBank/DDBJ databases">
        <title>Description of novel taxa of the family Lachnospiraceae.</title>
        <authorList>
            <person name="Chaplin A.V."/>
            <person name="Sokolova S.R."/>
            <person name="Pikina A.P."/>
            <person name="Korzhanova M."/>
            <person name="Belova V."/>
            <person name="Korostin D."/>
            <person name="Efimov B.A."/>
        </authorList>
    </citation>
    <scope>NUCLEOTIDE SEQUENCE</scope>
    <source>
        <strain evidence="2">ASD5720</strain>
    </source>
</reference>
<feature type="transmembrane region" description="Helical" evidence="1">
    <location>
        <begin position="254"/>
        <end position="274"/>
    </location>
</feature>
<dbReference type="InterPro" id="IPR043128">
    <property type="entry name" value="Rev_trsase/Diguanyl_cyclase"/>
</dbReference>
<name>A0A949K797_9FIRM</name>